<dbReference type="GO" id="GO:0005634">
    <property type="term" value="C:nucleus"/>
    <property type="evidence" value="ECO:0007669"/>
    <property type="project" value="TreeGrafter"/>
</dbReference>
<dbReference type="AlphaFoldDB" id="A0A409WXJ8"/>
<dbReference type="Pfam" id="PF00010">
    <property type="entry name" value="HLH"/>
    <property type="match status" value="1"/>
</dbReference>
<dbReference type="Gene3D" id="4.10.280.10">
    <property type="entry name" value="Helix-loop-helix DNA-binding domain"/>
    <property type="match status" value="1"/>
</dbReference>
<feature type="compositionally biased region" description="Basic and acidic residues" evidence="3">
    <location>
        <begin position="362"/>
        <end position="373"/>
    </location>
</feature>
<dbReference type="GO" id="GO:0003677">
    <property type="term" value="F:DNA binding"/>
    <property type="evidence" value="ECO:0007669"/>
    <property type="project" value="UniProtKB-KW"/>
</dbReference>
<keyword evidence="6" id="KW-1185">Reference proteome</keyword>
<dbReference type="SMART" id="SM00353">
    <property type="entry name" value="HLH"/>
    <property type="match status" value="1"/>
</dbReference>
<dbReference type="PANTHER" id="PTHR47787">
    <property type="entry name" value="CENTROMERE-BINDING PROTEIN 1"/>
    <property type="match status" value="1"/>
</dbReference>
<dbReference type="GO" id="GO:0046983">
    <property type="term" value="F:protein dimerization activity"/>
    <property type="evidence" value="ECO:0007669"/>
    <property type="project" value="InterPro"/>
</dbReference>
<dbReference type="InterPro" id="IPR011598">
    <property type="entry name" value="bHLH_dom"/>
</dbReference>
<evidence type="ECO:0000313" key="6">
    <source>
        <dbReference type="Proteomes" id="UP000283269"/>
    </source>
</evidence>
<name>A0A409WXJ8_PSICY</name>
<dbReference type="OrthoDB" id="71302at2759"/>
<evidence type="ECO:0000256" key="2">
    <source>
        <dbReference type="ARBA" id="ARBA00023242"/>
    </source>
</evidence>
<dbReference type="EMBL" id="NHYD01003033">
    <property type="protein sequence ID" value="PPQ83217.1"/>
    <property type="molecule type" value="Genomic_DNA"/>
</dbReference>
<evidence type="ECO:0000259" key="4">
    <source>
        <dbReference type="PROSITE" id="PS50888"/>
    </source>
</evidence>
<keyword evidence="1" id="KW-0238">DNA-binding</keyword>
<dbReference type="PANTHER" id="PTHR47787:SF1">
    <property type="entry name" value="CENTROMERE-BINDING PROTEIN 1"/>
    <property type="match status" value="1"/>
</dbReference>
<dbReference type="STRING" id="93625.A0A409WXJ8"/>
<feature type="region of interest" description="Disordered" evidence="3">
    <location>
        <begin position="102"/>
        <end position="218"/>
    </location>
</feature>
<dbReference type="InParanoid" id="A0A409WXJ8"/>
<protein>
    <submittedName>
        <fullName evidence="5">Putative transcriptional regulator</fullName>
    </submittedName>
</protein>
<evidence type="ECO:0000313" key="5">
    <source>
        <dbReference type="EMBL" id="PPQ83217.1"/>
    </source>
</evidence>
<dbReference type="SUPFAM" id="SSF47459">
    <property type="entry name" value="HLH, helix-loop-helix DNA-binding domain"/>
    <property type="match status" value="1"/>
</dbReference>
<gene>
    <name evidence="5" type="ORF">CVT25_004276</name>
</gene>
<feature type="region of interest" description="Disordered" evidence="3">
    <location>
        <begin position="1"/>
        <end position="39"/>
    </location>
</feature>
<dbReference type="InterPro" id="IPR047206">
    <property type="entry name" value="bHLHzip_scCBP1-like"/>
</dbReference>
<dbReference type="GO" id="GO:0003700">
    <property type="term" value="F:DNA-binding transcription factor activity"/>
    <property type="evidence" value="ECO:0007669"/>
    <property type="project" value="InterPro"/>
</dbReference>
<sequence length="373" mass="39255">MAPTPTTHDPALSHGAPSAQGAQAPANPPPNITPADISGMQLNGLDQSQIMNLLRSLPGMFTGGKIPDQGQGNPKEDAAQTLSNLAQASAPFGQHMPIHYQTTAAGGLPGINDPGPSSHPRGPPNLGQLSAVAMQAAPAPIQHQDQQPGRQDDGEQAGNTSIGSPSTKDGENGTGEFAQPPTNAPTGGRRGGRSATMGSDEWSRQRKDNHKEVERRRRGNINEGINELGRIVPSGSGEKAKGAILSRAVQYIHHLKENEARNIEKWTLEKLLMDQAMGDLQAQLEEIKRLWEEERMARTRLEAELEVLRNMNGVGASGASGAGSTSASAAKEENAAGTKRRSTDGTEAAGPNAEGASNANAEGERDGKRQRTE</sequence>
<keyword evidence="2" id="KW-0539">Nucleus</keyword>
<reference evidence="5 6" key="1">
    <citation type="journal article" date="2018" name="Evol. Lett.">
        <title>Horizontal gene cluster transfer increased hallucinogenic mushroom diversity.</title>
        <authorList>
            <person name="Reynolds H.T."/>
            <person name="Vijayakumar V."/>
            <person name="Gluck-Thaler E."/>
            <person name="Korotkin H.B."/>
            <person name="Matheny P.B."/>
            <person name="Slot J.C."/>
        </authorList>
    </citation>
    <scope>NUCLEOTIDE SEQUENCE [LARGE SCALE GENOMIC DNA]</scope>
    <source>
        <strain evidence="5 6">2631</strain>
    </source>
</reference>
<proteinExistence type="predicted"/>
<accession>A0A409WXJ8</accession>
<organism evidence="5 6">
    <name type="scientific">Psilocybe cyanescens</name>
    <dbReference type="NCBI Taxonomy" id="93625"/>
    <lineage>
        <taxon>Eukaryota</taxon>
        <taxon>Fungi</taxon>
        <taxon>Dikarya</taxon>
        <taxon>Basidiomycota</taxon>
        <taxon>Agaricomycotina</taxon>
        <taxon>Agaricomycetes</taxon>
        <taxon>Agaricomycetidae</taxon>
        <taxon>Agaricales</taxon>
        <taxon>Agaricineae</taxon>
        <taxon>Strophariaceae</taxon>
        <taxon>Psilocybe</taxon>
    </lineage>
</organism>
<feature type="region of interest" description="Disordered" evidence="3">
    <location>
        <begin position="313"/>
        <end position="373"/>
    </location>
</feature>
<evidence type="ECO:0000256" key="1">
    <source>
        <dbReference type="ARBA" id="ARBA00023125"/>
    </source>
</evidence>
<dbReference type="InterPro" id="IPR036638">
    <property type="entry name" value="HLH_DNA-bd_sf"/>
</dbReference>
<feature type="domain" description="BHLH" evidence="4">
    <location>
        <begin position="205"/>
        <end position="255"/>
    </location>
</feature>
<dbReference type="Proteomes" id="UP000283269">
    <property type="component" value="Unassembled WGS sequence"/>
</dbReference>
<feature type="compositionally biased region" description="Low complexity" evidence="3">
    <location>
        <begin position="15"/>
        <end position="25"/>
    </location>
</feature>
<dbReference type="PROSITE" id="PS50888">
    <property type="entry name" value="BHLH"/>
    <property type="match status" value="1"/>
</dbReference>
<feature type="compositionally biased region" description="Polar residues" evidence="3">
    <location>
        <begin position="157"/>
        <end position="167"/>
    </location>
</feature>
<dbReference type="CDD" id="cd11398">
    <property type="entry name" value="bHLHzip_scCBP1"/>
    <property type="match status" value="1"/>
</dbReference>
<feature type="compositionally biased region" description="Low complexity" evidence="3">
    <location>
        <begin position="347"/>
        <end position="361"/>
    </location>
</feature>
<feature type="compositionally biased region" description="Basic and acidic residues" evidence="3">
    <location>
        <begin position="201"/>
        <end position="215"/>
    </location>
</feature>
<comment type="caution">
    <text evidence="5">The sequence shown here is derived from an EMBL/GenBank/DDBJ whole genome shotgun (WGS) entry which is preliminary data.</text>
</comment>
<evidence type="ECO:0000256" key="3">
    <source>
        <dbReference type="SAM" id="MobiDB-lite"/>
    </source>
</evidence>